<protein>
    <submittedName>
        <fullName evidence="1">Uncharacterized protein</fullName>
    </submittedName>
</protein>
<name>A0A381PCL9_9ZZZZ</name>
<reference evidence="1" key="1">
    <citation type="submission" date="2018-05" db="EMBL/GenBank/DDBJ databases">
        <authorList>
            <person name="Lanie J.A."/>
            <person name="Ng W.-L."/>
            <person name="Kazmierczak K.M."/>
            <person name="Andrzejewski T.M."/>
            <person name="Davidsen T.M."/>
            <person name="Wayne K.J."/>
            <person name="Tettelin H."/>
            <person name="Glass J.I."/>
            <person name="Rusch D."/>
            <person name="Podicherti R."/>
            <person name="Tsui H.-C.T."/>
            <person name="Winkler M.E."/>
        </authorList>
    </citation>
    <scope>NUCLEOTIDE SEQUENCE</scope>
</reference>
<dbReference type="EMBL" id="UINC01000941">
    <property type="protein sequence ID" value="SUZ64736.1"/>
    <property type="molecule type" value="Genomic_DNA"/>
</dbReference>
<proteinExistence type="predicted"/>
<accession>A0A381PCL9</accession>
<evidence type="ECO:0000313" key="1">
    <source>
        <dbReference type="EMBL" id="SUZ64736.1"/>
    </source>
</evidence>
<dbReference type="AlphaFoldDB" id="A0A381PCL9"/>
<organism evidence="1">
    <name type="scientific">marine metagenome</name>
    <dbReference type="NCBI Taxonomy" id="408172"/>
    <lineage>
        <taxon>unclassified sequences</taxon>
        <taxon>metagenomes</taxon>
        <taxon>ecological metagenomes</taxon>
    </lineage>
</organism>
<gene>
    <name evidence="1" type="ORF">METZ01_LOCUS17590</name>
</gene>
<sequence>MKNWENKILGILAVIGLMSLLISSTSSQSQNGKWMIAVGAAQNNELILKMDTQTGQVYRWDKKGLKRFEGTWVNFIVD</sequence>